<name>A0A2C8FFZ9_9BACT</name>
<dbReference type="GO" id="GO:0009424">
    <property type="term" value="C:bacterial-type flagellum hook"/>
    <property type="evidence" value="ECO:0007669"/>
    <property type="project" value="UniProtKB-UniRule"/>
</dbReference>
<evidence type="ECO:0000256" key="4">
    <source>
        <dbReference type="ARBA" id="ARBA00023143"/>
    </source>
</evidence>
<sequence>MADGTYTSGAINFTGLGNGTDFNQIIDGLVDIEMNRVRRLENWRASWELKNEQFQALNTQMLSLKTTLEGFNTVSEFLSKAVSTTDSSILTATADSSAQEASHTIEVGQLATNDVLITSTGASSLDAAVFTANSSFTFSYGGESHTISNISAGTTLQGFVNIINNHADSRTHIRASTIYDGSSYHLQLNGMDLGADNQLVISNTGSLIFNASDFNETQNAVNSQIRVNGFPSAAGGWIERSSNSINDVVNGITLNLQNAAPGSTVKLNIATEPEGVKENVMTFIEQVNVIRAQIQAITSVNEEGEGSILTGNYGVDMVSQKLKNITAEMGLGFVNWDAENLTGDKYTALSQLGILTDAEEGSPTYGLLKIDHEVFDKVLEEAPDAVAELFSADSKAESNSPDFTFSSLIKGTTKPGVYDVEIVSDGTSITSATINGEPALISGWEITGKSGTSTGMSIRLDNTNAGTYSGSVSVKQGKTGQMIDELSELTKPYNKYTYEGGPLAVLQDNYNDIMDSIDQKIEYENTRIGKMERNLKLKFARLDALLGQYELRQGQLENSLSQLA</sequence>
<dbReference type="EMBL" id="LT907975">
    <property type="protein sequence ID" value="SOB60942.1"/>
    <property type="molecule type" value="Genomic_DNA"/>
</dbReference>
<dbReference type="Proteomes" id="UP000219215">
    <property type="component" value="Chromosome DPRO"/>
</dbReference>
<evidence type="ECO:0000256" key="1">
    <source>
        <dbReference type="ARBA" id="ARBA00009764"/>
    </source>
</evidence>
<dbReference type="PANTHER" id="PTHR30288:SF0">
    <property type="entry name" value="FLAGELLAR HOOK-ASSOCIATED PROTEIN 2"/>
    <property type="match status" value="1"/>
</dbReference>
<dbReference type="Pfam" id="PF02465">
    <property type="entry name" value="FliD_N"/>
    <property type="match status" value="1"/>
</dbReference>
<proteinExistence type="inferred from homology"/>
<dbReference type="KEGG" id="pprf:DPRO_4023"/>
<dbReference type="PANTHER" id="PTHR30288">
    <property type="entry name" value="FLAGELLAR CAP/ASSEMBLY PROTEIN FLID"/>
    <property type="match status" value="1"/>
</dbReference>
<dbReference type="InterPro" id="IPR010809">
    <property type="entry name" value="FliD_C"/>
</dbReference>
<evidence type="ECO:0000256" key="5">
    <source>
        <dbReference type="RuleBase" id="RU362066"/>
    </source>
</evidence>
<dbReference type="GO" id="GO:0009421">
    <property type="term" value="C:bacterial-type flagellum filament cap"/>
    <property type="evidence" value="ECO:0007669"/>
    <property type="project" value="InterPro"/>
</dbReference>
<evidence type="ECO:0000259" key="6">
    <source>
        <dbReference type="Pfam" id="PF02465"/>
    </source>
</evidence>
<organism evidence="8 9">
    <name type="scientific">Pseudodesulfovibrio profundus</name>
    <dbReference type="NCBI Taxonomy" id="57320"/>
    <lineage>
        <taxon>Bacteria</taxon>
        <taxon>Pseudomonadati</taxon>
        <taxon>Thermodesulfobacteriota</taxon>
        <taxon>Desulfovibrionia</taxon>
        <taxon>Desulfovibrionales</taxon>
        <taxon>Desulfovibrionaceae</taxon>
    </lineage>
</organism>
<feature type="domain" description="Flagellar hook-associated protein 2 C-terminal" evidence="7">
    <location>
        <begin position="220"/>
        <end position="549"/>
    </location>
</feature>
<evidence type="ECO:0000256" key="2">
    <source>
        <dbReference type="ARBA" id="ARBA00011255"/>
    </source>
</evidence>
<accession>A0A2C8FFZ9</accession>
<evidence type="ECO:0000313" key="9">
    <source>
        <dbReference type="Proteomes" id="UP000219215"/>
    </source>
</evidence>
<evidence type="ECO:0000259" key="7">
    <source>
        <dbReference type="Pfam" id="PF07195"/>
    </source>
</evidence>
<dbReference type="OrthoDB" id="5484186at2"/>
<dbReference type="GO" id="GO:0007155">
    <property type="term" value="P:cell adhesion"/>
    <property type="evidence" value="ECO:0007669"/>
    <property type="project" value="InterPro"/>
</dbReference>
<comment type="similarity">
    <text evidence="1 5">Belongs to the FliD family.</text>
</comment>
<keyword evidence="8" id="KW-0966">Cell projection</keyword>
<protein>
    <recommendedName>
        <fullName evidence="5">Flagellar hook-associated protein 2</fullName>
        <shortName evidence="5">HAP2</shortName>
    </recommendedName>
    <alternativeName>
        <fullName evidence="5">Flagellar cap protein</fullName>
    </alternativeName>
</protein>
<keyword evidence="9" id="KW-1185">Reference proteome</keyword>
<comment type="function">
    <text evidence="5">Required for morphogenesis and for the elongation of the flagellar filament by facilitating polymerization of the flagellin monomers at the tip of growing filament. Forms a capping structure, which prevents flagellin subunits (transported through the central channel of the flagellum) from leaking out without polymerization at the distal end.</text>
</comment>
<keyword evidence="5" id="KW-0964">Secreted</keyword>
<dbReference type="InterPro" id="IPR040026">
    <property type="entry name" value="FliD"/>
</dbReference>
<evidence type="ECO:0000313" key="8">
    <source>
        <dbReference type="EMBL" id="SOB60942.1"/>
    </source>
</evidence>
<dbReference type="RefSeq" id="WP_097013601.1">
    <property type="nucleotide sequence ID" value="NZ_LT907975.1"/>
</dbReference>
<keyword evidence="8" id="KW-0282">Flagellum</keyword>
<keyword evidence="3" id="KW-0175">Coiled coil</keyword>
<dbReference type="Pfam" id="PF07195">
    <property type="entry name" value="FliD_C"/>
    <property type="match status" value="1"/>
</dbReference>
<gene>
    <name evidence="8" type="primary">fliD</name>
    <name evidence="8" type="ORF">DPRO_4023</name>
</gene>
<feature type="domain" description="Flagellar hook-associated protein 2 N-terminal" evidence="6">
    <location>
        <begin position="19"/>
        <end position="114"/>
    </location>
</feature>
<reference evidence="9" key="1">
    <citation type="submission" date="2017-09" db="EMBL/GenBank/DDBJ databases">
        <authorList>
            <person name="Regsiter A."/>
            <person name="William W."/>
        </authorList>
    </citation>
    <scope>NUCLEOTIDE SEQUENCE [LARGE SCALE GENOMIC DNA]</scope>
    <source>
        <strain evidence="9">500-1</strain>
    </source>
</reference>
<dbReference type="AlphaFoldDB" id="A0A2C8FFZ9"/>
<comment type="subunit">
    <text evidence="2 5">Homopentamer.</text>
</comment>
<dbReference type="GO" id="GO:0005576">
    <property type="term" value="C:extracellular region"/>
    <property type="evidence" value="ECO:0007669"/>
    <property type="project" value="UniProtKB-SubCell"/>
</dbReference>
<keyword evidence="4 5" id="KW-0975">Bacterial flagellum</keyword>
<dbReference type="InterPro" id="IPR003481">
    <property type="entry name" value="FliD_N"/>
</dbReference>
<keyword evidence="8" id="KW-0969">Cilium</keyword>
<comment type="subcellular location">
    <subcellularLocation>
        <location evidence="5">Secreted</location>
    </subcellularLocation>
    <subcellularLocation>
        <location evidence="5">Bacterial flagellum</location>
    </subcellularLocation>
</comment>
<dbReference type="GO" id="GO:0071973">
    <property type="term" value="P:bacterial-type flagellum-dependent cell motility"/>
    <property type="evidence" value="ECO:0007669"/>
    <property type="project" value="TreeGrafter"/>
</dbReference>
<evidence type="ECO:0000256" key="3">
    <source>
        <dbReference type="ARBA" id="ARBA00023054"/>
    </source>
</evidence>